<dbReference type="NCBIfam" id="NF033578">
    <property type="entry name" value="transpos_IS5_1"/>
    <property type="match status" value="1"/>
</dbReference>
<dbReference type="GO" id="GO:0004803">
    <property type="term" value="F:transposase activity"/>
    <property type="evidence" value="ECO:0007669"/>
    <property type="project" value="InterPro"/>
</dbReference>
<dbReference type="InterPro" id="IPR047710">
    <property type="entry name" value="Transpos_IS5-like"/>
</dbReference>
<dbReference type="PANTHER" id="PTHR33803">
    <property type="entry name" value="IS1478 TRANSPOSASE"/>
    <property type="match status" value="1"/>
</dbReference>
<gene>
    <name evidence="3" type="ORF">METZ01_LOCUS194638</name>
</gene>
<organism evidence="3">
    <name type="scientific">marine metagenome</name>
    <dbReference type="NCBI Taxonomy" id="408172"/>
    <lineage>
        <taxon>unclassified sequences</taxon>
        <taxon>metagenomes</taxon>
        <taxon>ecological metagenomes</taxon>
    </lineage>
</organism>
<dbReference type="AlphaFoldDB" id="A0A382DV22"/>
<reference evidence="3" key="1">
    <citation type="submission" date="2018-05" db="EMBL/GenBank/DDBJ databases">
        <authorList>
            <person name="Lanie J.A."/>
            <person name="Ng W.-L."/>
            <person name="Kazmierczak K.M."/>
            <person name="Andrzejewski T.M."/>
            <person name="Davidsen T.M."/>
            <person name="Wayne K.J."/>
            <person name="Tettelin H."/>
            <person name="Glass J.I."/>
            <person name="Rusch D."/>
            <person name="Podicherti R."/>
            <person name="Tsui H.-C.T."/>
            <person name="Winkler M.E."/>
        </authorList>
    </citation>
    <scope>NUCLEOTIDE SEQUENCE</scope>
</reference>
<sequence length="445" mass="51455">MKGKSPDSSQTSFLMSGLSEQLNPRHPIYQLSKVINWESLEADFTRLYSRRGRPAKAVRLMISLLLLKQLHDLSDDQVVERWVENPYWQFLSGEHELQWSAPVASSDLTHFRKRIGKKGAERLLKLSVDLFHPKIKEEEVVVDTTVQEKNITFPTDAKLAKKVIDTCRKIAIKEDISLRQSYSRTAPNLLRQASNRKSPRQKKIAVKATRRIRTIGRAMLRDLLRKMNDKQLKPHIDTLLNSASIVFQQKYDKDKIYSLHEPHVECIAKGKAHKRYEFGTKASIARTRDSGIILGALALPGNPYDGHTIDAVLKQLKRITGTQPDILIADRGYRGEKDFGNTQLVTPSRPAQDDTEYKKRKQRKRFRKRAGIEATISHLKQDFRLGRCFLKGEVGDQINVTLSSAAYNLRKWIRFRLEIFFNLFYKTLKNVFCWNLNYYPVSFLT</sequence>
<dbReference type="InterPro" id="IPR002559">
    <property type="entry name" value="Transposase_11"/>
</dbReference>
<dbReference type="EMBL" id="UINC01041050">
    <property type="protein sequence ID" value="SVB41784.1"/>
    <property type="molecule type" value="Genomic_DNA"/>
</dbReference>
<evidence type="ECO:0000313" key="3">
    <source>
        <dbReference type="EMBL" id="SVB41784.1"/>
    </source>
</evidence>
<evidence type="ECO:0000259" key="2">
    <source>
        <dbReference type="Pfam" id="PF05598"/>
    </source>
</evidence>
<name>A0A382DV22_9ZZZZ</name>
<evidence type="ECO:0008006" key="4">
    <source>
        <dbReference type="Google" id="ProtNLM"/>
    </source>
</evidence>
<dbReference type="GO" id="GO:0003677">
    <property type="term" value="F:DNA binding"/>
    <property type="evidence" value="ECO:0007669"/>
    <property type="project" value="InterPro"/>
</dbReference>
<dbReference type="GO" id="GO:0006313">
    <property type="term" value="P:DNA transposition"/>
    <property type="evidence" value="ECO:0007669"/>
    <property type="project" value="InterPro"/>
</dbReference>
<dbReference type="PANTHER" id="PTHR33803:SF3">
    <property type="entry name" value="BLL1974 PROTEIN"/>
    <property type="match status" value="1"/>
</dbReference>
<proteinExistence type="predicted"/>
<evidence type="ECO:0000259" key="1">
    <source>
        <dbReference type="Pfam" id="PF01609"/>
    </source>
</evidence>
<dbReference type="InterPro" id="IPR008490">
    <property type="entry name" value="Transposase_InsH_N"/>
</dbReference>
<dbReference type="Pfam" id="PF05598">
    <property type="entry name" value="DUF772"/>
    <property type="match status" value="1"/>
</dbReference>
<dbReference type="Pfam" id="PF01609">
    <property type="entry name" value="DDE_Tnp_1"/>
    <property type="match status" value="1"/>
</dbReference>
<protein>
    <recommendedName>
        <fullName evidence="4">Transposase IS4-like domain-containing protein</fullName>
    </recommendedName>
</protein>
<feature type="domain" description="Transposase InsH N-terminal" evidence="2">
    <location>
        <begin position="19"/>
        <end position="114"/>
    </location>
</feature>
<accession>A0A382DV22</accession>
<feature type="domain" description="Transposase IS4-like" evidence="1">
    <location>
        <begin position="269"/>
        <end position="409"/>
    </location>
</feature>